<dbReference type="InterPro" id="IPR052300">
    <property type="entry name" value="Adhesion_Centrosome_assoc"/>
</dbReference>
<feature type="region of interest" description="Disordered" evidence="10">
    <location>
        <begin position="286"/>
        <end position="316"/>
    </location>
</feature>
<evidence type="ECO:0000256" key="8">
    <source>
        <dbReference type="ARBA" id="ARBA00023212"/>
    </source>
</evidence>
<protein>
    <submittedName>
        <fullName evidence="11">Synovial sarcoma, X breakpoint 2 interacting protein</fullName>
    </submittedName>
</protein>
<feature type="compositionally biased region" description="Basic and acidic residues" evidence="10">
    <location>
        <begin position="304"/>
        <end position="316"/>
    </location>
</feature>
<evidence type="ECO:0000256" key="1">
    <source>
        <dbReference type="ARBA" id="ARBA00004536"/>
    </source>
</evidence>
<evidence type="ECO:0000256" key="5">
    <source>
        <dbReference type="ARBA" id="ARBA00022889"/>
    </source>
</evidence>
<feature type="compositionally biased region" description="Acidic residues" evidence="10">
    <location>
        <begin position="293"/>
        <end position="303"/>
    </location>
</feature>
<comment type="similarity">
    <text evidence="3">Belongs to the ADIP family.</text>
</comment>
<evidence type="ECO:0000256" key="2">
    <source>
        <dbReference type="ARBA" id="ARBA00004607"/>
    </source>
</evidence>
<keyword evidence="5" id="KW-0130">Cell adhesion</keyword>
<dbReference type="AlphaFoldDB" id="A0A1A7XQV2"/>
<dbReference type="Pfam" id="PF11559">
    <property type="entry name" value="ADIP"/>
    <property type="match status" value="1"/>
</dbReference>
<dbReference type="GO" id="GO:0035735">
    <property type="term" value="P:intraciliary transport involved in cilium assembly"/>
    <property type="evidence" value="ECO:0007669"/>
    <property type="project" value="TreeGrafter"/>
</dbReference>
<evidence type="ECO:0000256" key="9">
    <source>
        <dbReference type="SAM" id="Coils"/>
    </source>
</evidence>
<proteinExistence type="inferred from homology"/>
<dbReference type="InterPro" id="IPR021622">
    <property type="entry name" value="Afadin/alpha-actinin-bd"/>
</dbReference>
<evidence type="ECO:0000313" key="11">
    <source>
        <dbReference type="EMBL" id="SBP20482.1"/>
    </source>
</evidence>
<gene>
    <name evidence="11" type="primary">SSX2IP</name>
</gene>
<feature type="coiled-coil region" evidence="9">
    <location>
        <begin position="148"/>
        <end position="207"/>
    </location>
</feature>
<dbReference type="GO" id="GO:0005912">
    <property type="term" value="C:adherens junction"/>
    <property type="evidence" value="ECO:0007669"/>
    <property type="project" value="UniProtKB-SubCell"/>
</dbReference>
<comment type="subcellular location">
    <subcellularLocation>
        <location evidence="1">Cell junction</location>
        <location evidence="1">Adherens junction</location>
    </subcellularLocation>
    <subcellularLocation>
        <location evidence="2">Cytoplasm</location>
        <location evidence="2">Cytoskeleton</location>
        <location evidence="2">Microtubule organizing center</location>
        <location evidence="2">Centrosome</location>
        <location evidence="2">Centriolar satellite</location>
    </subcellularLocation>
</comment>
<reference evidence="11" key="1">
    <citation type="submission" date="2016-05" db="EMBL/GenBank/DDBJ databases">
        <authorList>
            <person name="Lavstsen T."/>
            <person name="Jespersen J.S."/>
        </authorList>
    </citation>
    <scope>NUCLEOTIDE SEQUENCE</scope>
    <source>
        <tissue evidence="11">Brain</tissue>
    </source>
</reference>
<sequence length="561" mass="64626">MGERWTTETSMENDEISSISHVTMSPSRQNNLVSAYSLPSYSVIGAFCTEDNVHQCLSYINQELASLGLSTCIEASSPEGANVNAVPALNAIYELIQIHRRNMCTLEEMEKEQMKKSSTLEHIQMTNSRLKDQLELSIREKSGLHETERQLQLKLKTLQRCLKSEKDEVQKLQSIIASRASQYSHDAKRKEREAAKLKERLSQLLVDRKDKKLAIDVLNNLGRSDGKRSQWRTAKATASHEGEMYKFLLCDYEESQKSLVLENAELKKVLQQMKKEMIHILSPCQASARGATADEEQTESDEDEKTRDSSRDTLDQSCEHAREQLTNSIRLQWRKLKNHVEKLDNKASQVQHQTGSNKDMIPLETHEDEMERMRHEVQQCKEFIHAQQQLLQQRLSTSFDDETAALLNDCYTLEEKERLKEEWRLFEEQKRNFEKERKNFTEAAIRLGREKRAFDDDRAAWFKNQFLNLTPYTDRRRCSSSDGQSAFSIKSEPEIRMSSVKAHKAKASTYTTFSTPKSSRSTAAPSTTDLYRTLRLIPDCSSSMHSNQVWQESSTSGDEDI</sequence>
<keyword evidence="8" id="KW-0206">Cytoskeleton</keyword>
<keyword evidence="7 9" id="KW-0175">Coiled coil</keyword>
<evidence type="ECO:0000256" key="7">
    <source>
        <dbReference type="ARBA" id="ARBA00023054"/>
    </source>
</evidence>
<dbReference type="GO" id="GO:0036064">
    <property type="term" value="C:ciliary basal body"/>
    <property type="evidence" value="ECO:0007669"/>
    <property type="project" value="TreeGrafter"/>
</dbReference>
<evidence type="ECO:0000256" key="3">
    <source>
        <dbReference type="ARBA" id="ARBA00009291"/>
    </source>
</evidence>
<evidence type="ECO:0000256" key="4">
    <source>
        <dbReference type="ARBA" id="ARBA00022490"/>
    </source>
</evidence>
<accession>A0A1A7XQV2</accession>
<dbReference type="GO" id="GO:0034451">
    <property type="term" value="C:centriolar satellite"/>
    <property type="evidence" value="ECO:0007669"/>
    <property type="project" value="UniProtKB-SubCell"/>
</dbReference>
<dbReference type="GO" id="GO:0007155">
    <property type="term" value="P:cell adhesion"/>
    <property type="evidence" value="ECO:0007669"/>
    <property type="project" value="UniProtKB-KW"/>
</dbReference>
<name>A0A1A7XQV2_9TELE</name>
<dbReference type="PANTHER" id="PTHR46507:SF2">
    <property type="entry name" value="AFADIN- AND ALPHA-ACTININ-BINDING PROTEIN"/>
    <property type="match status" value="1"/>
</dbReference>
<dbReference type="PANTHER" id="PTHR46507">
    <property type="entry name" value="AFADIN- AND ALPHA-ACTININ-BINDING PROTEIN"/>
    <property type="match status" value="1"/>
</dbReference>
<keyword evidence="4" id="KW-0963">Cytoplasm</keyword>
<evidence type="ECO:0000256" key="10">
    <source>
        <dbReference type="SAM" id="MobiDB-lite"/>
    </source>
</evidence>
<evidence type="ECO:0000256" key="6">
    <source>
        <dbReference type="ARBA" id="ARBA00022949"/>
    </source>
</evidence>
<reference evidence="11" key="2">
    <citation type="submission" date="2016-06" db="EMBL/GenBank/DDBJ databases">
        <title>The genome of a short-lived fish provides insights into sex chromosome evolution and the genetic control of aging.</title>
        <authorList>
            <person name="Reichwald K."/>
            <person name="Felder M."/>
            <person name="Petzold A."/>
            <person name="Koch P."/>
            <person name="Groth M."/>
            <person name="Platzer M."/>
        </authorList>
    </citation>
    <scope>NUCLEOTIDE SEQUENCE</scope>
    <source>
        <tissue evidence="11">Brain</tissue>
    </source>
</reference>
<dbReference type="EMBL" id="HADW01019082">
    <property type="protein sequence ID" value="SBP20482.1"/>
    <property type="molecule type" value="Transcribed_RNA"/>
</dbReference>
<organism evidence="11">
    <name type="scientific">Iconisemion striatum</name>
    <dbReference type="NCBI Taxonomy" id="60296"/>
    <lineage>
        <taxon>Eukaryota</taxon>
        <taxon>Metazoa</taxon>
        <taxon>Chordata</taxon>
        <taxon>Craniata</taxon>
        <taxon>Vertebrata</taxon>
        <taxon>Euteleostomi</taxon>
        <taxon>Actinopterygii</taxon>
        <taxon>Neopterygii</taxon>
        <taxon>Teleostei</taxon>
        <taxon>Neoteleostei</taxon>
        <taxon>Acanthomorphata</taxon>
        <taxon>Ovalentaria</taxon>
        <taxon>Atherinomorphae</taxon>
        <taxon>Cyprinodontiformes</taxon>
        <taxon>Nothobranchiidae</taxon>
        <taxon>Iconisemion</taxon>
    </lineage>
</organism>
<keyword evidence="6" id="KW-0965">Cell junction</keyword>